<evidence type="ECO:0000313" key="1">
    <source>
        <dbReference type="EMBL" id="VYS85205.1"/>
    </source>
</evidence>
<accession>A0A6N2RZQ7</accession>
<dbReference type="EMBL" id="CACRSL010000003">
    <property type="protein sequence ID" value="VYS85205.1"/>
    <property type="molecule type" value="Genomic_DNA"/>
</dbReference>
<dbReference type="AlphaFoldDB" id="A0A6N2RZQ7"/>
<sequence length="110" mass="12187">MEKERLAEYLEQYHMGTLNAATSRELELTFGIKGIQVRHMVNALRRDGVPIASNGSGYFYAATDQEVRATIAHLTRRISGIAAAIRGLDRTLEREDTAQTRLPLDGGDTP</sequence>
<reference evidence="1" key="1">
    <citation type="submission" date="2019-11" db="EMBL/GenBank/DDBJ databases">
        <authorList>
            <person name="Feng L."/>
        </authorList>
    </citation>
    <scope>NUCLEOTIDE SEQUENCE</scope>
    <source>
        <strain evidence="1">AundefinedLFYP135</strain>
    </source>
</reference>
<evidence type="ECO:0008006" key="2">
    <source>
        <dbReference type="Google" id="ProtNLM"/>
    </source>
</evidence>
<protein>
    <recommendedName>
        <fullName evidence="2">Helix-turn-helix type 11 domain-containing protein</fullName>
    </recommendedName>
</protein>
<name>A0A6N2RZQ7_9FIRM</name>
<gene>
    <name evidence="1" type="ORF">AULFYP135_00634</name>
</gene>
<organism evidence="1">
    <name type="scientific">uncultured Anaerotruncus sp</name>
    <dbReference type="NCBI Taxonomy" id="905011"/>
    <lineage>
        <taxon>Bacteria</taxon>
        <taxon>Bacillati</taxon>
        <taxon>Bacillota</taxon>
        <taxon>Clostridia</taxon>
        <taxon>Eubacteriales</taxon>
        <taxon>Oscillospiraceae</taxon>
        <taxon>Anaerotruncus</taxon>
        <taxon>environmental samples</taxon>
    </lineage>
</organism>
<proteinExistence type="predicted"/>